<feature type="domain" description="SAP" evidence="2">
    <location>
        <begin position="37"/>
        <end position="71"/>
    </location>
</feature>
<dbReference type="Proteomes" id="UP001485043">
    <property type="component" value="Unassembled WGS sequence"/>
</dbReference>
<gene>
    <name evidence="3" type="ORF">WJX84_005201</name>
</gene>
<protein>
    <recommendedName>
        <fullName evidence="2">SAP domain-containing protein</fullName>
    </recommendedName>
</protein>
<reference evidence="3 4" key="1">
    <citation type="journal article" date="2024" name="Nat. Commun.">
        <title>Phylogenomics reveals the evolutionary origins of lichenization in chlorophyte algae.</title>
        <authorList>
            <person name="Puginier C."/>
            <person name="Libourel C."/>
            <person name="Otte J."/>
            <person name="Skaloud P."/>
            <person name="Haon M."/>
            <person name="Grisel S."/>
            <person name="Petersen M."/>
            <person name="Berrin J.G."/>
            <person name="Delaux P.M."/>
            <person name="Dal Grande F."/>
            <person name="Keller J."/>
        </authorList>
    </citation>
    <scope>NUCLEOTIDE SEQUENCE [LARGE SCALE GENOMIC DNA]</scope>
    <source>
        <strain evidence="3 4">SAG 2523</strain>
    </source>
</reference>
<dbReference type="Gene3D" id="1.10.720.30">
    <property type="entry name" value="SAP domain"/>
    <property type="match status" value="1"/>
</dbReference>
<accession>A0AAW1SX01</accession>
<evidence type="ECO:0000313" key="4">
    <source>
        <dbReference type="Proteomes" id="UP001485043"/>
    </source>
</evidence>
<evidence type="ECO:0000256" key="1">
    <source>
        <dbReference type="SAM" id="Coils"/>
    </source>
</evidence>
<evidence type="ECO:0000259" key="2">
    <source>
        <dbReference type="SMART" id="SM00513"/>
    </source>
</evidence>
<dbReference type="AlphaFoldDB" id="A0AAW1SX01"/>
<dbReference type="InterPro" id="IPR036361">
    <property type="entry name" value="SAP_dom_sf"/>
</dbReference>
<evidence type="ECO:0000313" key="3">
    <source>
        <dbReference type="EMBL" id="KAK9861097.1"/>
    </source>
</evidence>
<keyword evidence="4" id="KW-1185">Reference proteome</keyword>
<name>A0AAW1SX01_9CHLO</name>
<dbReference type="SMART" id="SM00513">
    <property type="entry name" value="SAP"/>
    <property type="match status" value="1"/>
</dbReference>
<feature type="coiled-coil region" evidence="1">
    <location>
        <begin position="78"/>
        <end position="171"/>
    </location>
</feature>
<dbReference type="EMBL" id="JALJOV010000815">
    <property type="protein sequence ID" value="KAK9861097.1"/>
    <property type="molecule type" value="Genomic_DNA"/>
</dbReference>
<sequence>MVFCLLPGSTRAQVVSQADARGRIPRVGLQAPTKSSLRKLSKAKLQQELLSKKASTSGKKDVLIARLLELTAQEETCMAKLLAELENSDKQHEALRTAFVAASAKCSSQRLQIQDLSEELAELREASHVQQAKAAATAQTAAQQKDDAVWVQRMTSEIQALSARITSLLRELVERDELDAIWCSPSSSARAVTTLPRVIPLSRQTTGTAFSQASNSLRNLHSPGMLLAAAALQGDRLMASIMSQEDCSRFYAASAGILGAAVLAAAWIS</sequence>
<comment type="caution">
    <text evidence="3">The sequence shown here is derived from an EMBL/GenBank/DDBJ whole genome shotgun (WGS) entry which is preliminary data.</text>
</comment>
<keyword evidence="1" id="KW-0175">Coiled coil</keyword>
<dbReference type="InterPro" id="IPR003034">
    <property type="entry name" value="SAP_dom"/>
</dbReference>
<organism evidence="3 4">
    <name type="scientific">Apatococcus fuscideae</name>
    <dbReference type="NCBI Taxonomy" id="2026836"/>
    <lineage>
        <taxon>Eukaryota</taxon>
        <taxon>Viridiplantae</taxon>
        <taxon>Chlorophyta</taxon>
        <taxon>core chlorophytes</taxon>
        <taxon>Trebouxiophyceae</taxon>
        <taxon>Chlorellales</taxon>
        <taxon>Chlorellaceae</taxon>
        <taxon>Apatococcus</taxon>
    </lineage>
</organism>
<proteinExistence type="predicted"/>